<evidence type="ECO:0000256" key="10">
    <source>
        <dbReference type="ARBA" id="ARBA00022741"/>
    </source>
</evidence>
<dbReference type="EC" id="2.3.3.8" evidence="4"/>
<dbReference type="Pfam" id="PF16114">
    <property type="entry name" value="Citrate_bind"/>
    <property type="match status" value="1"/>
</dbReference>
<keyword evidence="10" id="KW-0547">Nucleotide-binding</keyword>
<evidence type="ECO:0000256" key="3">
    <source>
        <dbReference type="ARBA" id="ARBA00010719"/>
    </source>
</evidence>
<dbReference type="SUPFAM" id="SSF52210">
    <property type="entry name" value="Succinyl-CoA synthetase domains"/>
    <property type="match status" value="2"/>
</dbReference>
<comment type="caution">
    <text evidence="16">The sequence shown here is derived from an EMBL/GenBank/DDBJ whole genome shotgun (WGS) entry which is preliminary data.</text>
</comment>
<feature type="domain" description="CoA-binding" evidence="15">
    <location>
        <begin position="429"/>
        <end position="538"/>
    </location>
</feature>
<dbReference type="InterPro" id="IPR016102">
    <property type="entry name" value="Succinyl-CoA_synth-like"/>
</dbReference>
<evidence type="ECO:0000256" key="6">
    <source>
        <dbReference type="ARBA" id="ARBA00022490"/>
    </source>
</evidence>
<feature type="non-terminal residue" evidence="16">
    <location>
        <position position="627"/>
    </location>
</feature>
<evidence type="ECO:0000256" key="9">
    <source>
        <dbReference type="ARBA" id="ARBA00022679"/>
    </source>
</evidence>
<evidence type="ECO:0000256" key="12">
    <source>
        <dbReference type="ARBA" id="ARBA00023098"/>
    </source>
</evidence>
<dbReference type="SUPFAM" id="SSF56059">
    <property type="entry name" value="Glutathione synthetase ATP-binding domain-like"/>
    <property type="match status" value="1"/>
</dbReference>
<gene>
    <name evidence="16" type="ORF">XENORESO_000163</name>
</gene>
<keyword evidence="12" id="KW-0443">Lipid metabolism</keyword>
<evidence type="ECO:0000256" key="5">
    <source>
        <dbReference type="ARBA" id="ARBA00015259"/>
    </source>
</evidence>
<dbReference type="InterPro" id="IPR056749">
    <property type="entry name" value="Citrate_synth_N"/>
</dbReference>
<keyword evidence="17" id="KW-1185">Reference proteome</keyword>
<organism evidence="16 17">
    <name type="scientific">Xenotaenia resolanae</name>
    <dbReference type="NCBI Taxonomy" id="208358"/>
    <lineage>
        <taxon>Eukaryota</taxon>
        <taxon>Metazoa</taxon>
        <taxon>Chordata</taxon>
        <taxon>Craniata</taxon>
        <taxon>Vertebrata</taxon>
        <taxon>Euteleostomi</taxon>
        <taxon>Actinopterygii</taxon>
        <taxon>Neopterygii</taxon>
        <taxon>Teleostei</taxon>
        <taxon>Neoteleostei</taxon>
        <taxon>Acanthomorphata</taxon>
        <taxon>Ovalentaria</taxon>
        <taxon>Atherinomorphae</taxon>
        <taxon>Cyprinodontiformes</taxon>
        <taxon>Goodeidae</taxon>
        <taxon>Xenotaenia</taxon>
    </lineage>
</organism>
<evidence type="ECO:0000256" key="4">
    <source>
        <dbReference type="ARBA" id="ARBA00012639"/>
    </source>
</evidence>
<comment type="similarity">
    <text evidence="3">In the N-terminal section; belongs to the succinate/malate CoA ligase beta subunit family.</text>
</comment>
<dbReference type="PANTHER" id="PTHR23118:SF42">
    <property type="entry name" value="ATP-CITRATE SYNTHASE"/>
    <property type="match status" value="1"/>
</dbReference>
<proteinExistence type="inferred from homology"/>
<dbReference type="PROSITE" id="PS01216">
    <property type="entry name" value="SUCCINYL_COA_LIG_1"/>
    <property type="match status" value="1"/>
</dbReference>
<evidence type="ECO:0000256" key="2">
    <source>
        <dbReference type="ARBA" id="ARBA00005899"/>
    </source>
</evidence>
<dbReference type="InterPro" id="IPR036291">
    <property type="entry name" value="NAD(P)-bd_dom_sf"/>
</dbReference>
<comment type="catalytic activity">
    <reaction evidence="13">
        <text>oxaloacetate + acetyl-CoA + ADP + phosphate = citrate + ATP + CoA</text>
        <dbReference type="Rhea" id="RHEA:21160"/>
        <dbReference type="ChEBI" id="CHEBI:16452"/>
        <dbReference type="ChEBI" id="CHEBI:16947"/>
        <dbReference type="ChEBI" id="CHEBI:30616"/>
        <dbReference type="ChEBI" id="CHEBI:43474"/>
        <dbReference type="ChEBI" id="CHEBI:57287"/>
        <dbReference type="ChEBI" id="CHEBI:57288"/>
        <dbReference type="ChEBI" id="CHEBI:456216"/>
        <dbReference type="EC" id="2.3.3.8"/>
    </reaction>
    <physiologicalReaction direction="right-to-left" evidence="13">
        <dbReference type="Rhea" id="RHEA:21162"/>
    </physiologicalReaction>
</comment>
<dbReference type="InterPro" id="IPR017866">
    <property type="entry name" value="Succ-CoA_synthase_bsu_CS"/>
</dbReference>
<sequence length="627" mass="68424">RLVVKPDQLIKRRGKLGLVGVNLDLNGVKEWLKPRLMKETMVGKAKGTLKNFLIEPFVPHQQEEEFYVCIYAAREGDYVLFYHEGGVDVGDVDAKAQKLLIGVDEKISEDQVKKELLTKGPNDKKAVLASFIVGLFNLYENLFFTYLEINPLVVTKDGVYVLDMAAKIDATADYICKSKWGDVEFPPPFGREAYPEEAYIADLDAKSGASLKLTLLNPRGRIWTMVAGGGASVVYSDTICDLGGVNELANYGEYSGAPSEQQTYDYAKTILSLMTREKHPDGKVLIIGGSIANFTNVAATFKGIVRAIKDYQGPLKEHEVTIFVRRGGPNYQEGLRVMGEVGKTTGIPIHVFGTETHMTAIVGMALGHRPIPNQPPVAAHTANFLLNSSSSTSTPTSRRKGPSENKAKVEGSPAKKVKAGAPVTKASTLFTKHTKALVWGMQTRAVQGMLDFDYVCSRDEPSVSALIYPFTGDHKQKFYWGHKEILIPVYKNMSDAMKKHPDVDVLITFASLRSAFESTMETMQYPQIRTIAIIAEGIPEAHTRKIIKTADEKGVTLIGPATVGGIKPGCFKIGNTGGMLDNILASKLYRPGSVAYVSRSGGMSNELNNIISRTTDGVFEGVAIGGD</sequence>
<keyword evidence="8" id="KW-0597">Phosphoprotein</keyword>
<dbReference type="Gene3D" id="3.40.50.261">
    <property type="entry name" value="Succinyl-CoA synthetase domains"/>
    <property type="match status" value="2"/>
</dbReference>
<evidence type="ECO:0000313" key="16">
    <source>
        <dbReference type="EMBL" id="MEQ2266980.1"/>
    </source>
</evidence>
<evidence type="ECO:0000256" key="13">
    <source>
        <dbReference type="ARBA" id="ARBA00048669"/>
    </source>
</evidence>
<dbReference type="Pfam" id="PF24948">
    <property type="entry name" value="Citrate_synth_N"/>
    <property type="match status" value="1"/>
</dbReference>
<dbReference type="InterPro" id="IPR033847">
    <property type="entry name" value="Citrt_syn/SCS-alpha_CS"/>
</dbReference>
<dbReference type="EMBL" id="JAHRIM010041066">
    <property type="protein sequence ID" value="MEQ2266980.1"/>
    <property type="molecule type" value="Genomic_DNA"/>
</dbReference>
<dbReference type="InterPro" id="IPR002020">
    <property type="entry name" value="Citrate_synthase"/>
</dbReference>
<evidence type="ECO:0000256" key="14">
    <source>
        <dbReference type="SAM" id="MobiDB-lite"/>
    </source>
</evidence>
<evidence type="ECO:0000256" key="11">
    <source>
        <dbReference type="ARBA" id="ARBA00022840"/>
    </source>
</evidence>
<evidence type="ECO:0000256" key="1">
    <source>
        <dbReference type="ARBA" id="ARBA00004496"/>
    </source>
</evidence>
<comment type="similarity">
    <text evidence="2">In the C-terminal section; belongs to the succinate/malate CoA ligase alpha subunit family.</text>
</comment>
<dbReference type="PANTHER" id="PTHR23118">
    <property type="entry name" value="ATP-CITRATE SYNTHASE"/>
    <property type="match status" value="1"/>
</dbReference>
<comment type="subcellular location">
    <subcellularLocation>
        <location evidence="1">Cytoplasm</location>
    </subcellularLocation>
</comment>
<dbReference type="PROSITE" id="PS01217">
    <property type="entry name" value="SUCCINYL_COA_LIG_3"/>
    <property type="match status" value="1"/>
</dbReference>
<keyword evidence="6" id="KW-0963">Cytoplasm</keyword>
<feature type="non-terminal residue" evidence="16">
    <location>
        <position position="1"/>
    </location>
</feature>
<feature type="region of interest" description="Disordered" evidence="14">
    <location>
        <begin position="388"/>
        <end position="418"/>
    </location>
</feature>
<dbReference type="Gene3D" id="3.30.470.110">
    <property type="match status" value="1"/>
</dbReference>
<dbReference type="InterPro" id="IPR003781">
    <property type="entry name" value="CoA-bd"/>
</dbReference>
<dbReference type="InterPro" id="IPR032263">
    <property type="entry name" value="Citrate-bd"/>
</dbReference>
<protein>
    <recommendedName>
        <fullName evidence="5">ATP-citrate synthase</fullName>
        <ecNumber evidence="4">2.3.3.8</ecNumber>
    </recommendedName>
</protein>
<name>A0ABV0WBP6_9TELE</name>
<keyword evidence="7" id="KW-0444">Lipid biosynthesis</keyword>
<keyword evidence="9" id="KW-0808">Transferase</keyword>
<evidence type="ECO:0000259" key="15">
    <source>
        <dbReference type="SMART" id="SM00881"/>
    </source>
</evidence>
<reference evidence="16 17" key="1">
    <citation type="submission" date="2021-06" db="EMBL/GenBank/DDBJ databases">
        <authorList>
            <person name="Palmer J.M."/>
        </authorList>
    </citation>
    <scope>NUCLEOTIDE SEQUENCE [LARGE SCALE GENOMIC DNA]</scope>
    <source>
        <strain evidence="16 17">XR_2019</strain>
        <tissue evidence="16">Muscle</tissue>
    </source>
</reference>
<accession>A0ABV0WBP6</accession>
<dbReference type="SMART" id="SM00881">
    <property type="entry name" value="CoA_binding"/>
    <property type="match status" value="1"/>
</dbReference>
<dbReference type="Gene3D" id="3.40.50.720">
    <property type="entry name" value="NAD(P)-binding Rossmann-like Domain"/>
    <property type="match status" value="1"/>
</dbReference>
<keyword evidence="11" id="KW-0067">ATP-binding</keyword>
<dbReference type="Pfam" id="PF02629">
    <property type="entry name" value="CoA_binding"/>
    <property type="match status" value="1"/>
</dbReference>
<evidence type="ECO:0000313" key="17">
    <source>
        <dbReference type="Proteomes" id="UP001444071"/>
    </source>
</evidence>
<dbReference type="Proteomes" id="UP001444071">
    <property type="component" value="Unassembled WGS sequence"/>
</dbReference>
<evidence type="ECO:0000256" key="8">
    <source>
        <dbReference type="ARBA" id="ARBA00022553"/>
    </source>
</evidence>
<dbReference type="SUPFAM" id="SSF51735">
    <property type="entry name" value="NAD(P)-binding Rossmann-fold domains"/>
    <property type="match status" value="1"/>
</dbReference>
<evidence type="ECO:0000256" key="7">
    <source>
        <dbReference type="ARBA" id="ARBA00022516"/>
    </source>
</evidence>